<dbReference type="AlphaFoldDB" id="A0A7M2YT79"/>
<protein>
    <submittedName>
        <fullName evidence="1">Uncharacterized protein</fullName>
    </submittedName>
</protein>
<dbReference type="EMBL" id="QQZY01000010">
    <property type="protein sequence ID" value="RDI73286.1"/>
    <property type="molecule type" value="Genomic_DNA"/>
</dbReference>
<accession>A0A7M2YT79</accession>
<proteinExistence type="predicted"/>
<dbReference type="Proteomes" id="UP000254134">
    <property type="component" value="Unassembled WGS sequence"/>
</dbReference>
<keyword evidence="2" id="KW-1185">Reference proteome</keyword>
<organism evidence="1 2">
    <name type="scientific">Gaiella occulta</name>
    <dbReference type="NCBI Taxonomy" id="1002870"/>
    <lineage>
        <taxon>Bacteria</taxon>
        <taxon>Bacillati</taxon>
        <taxon>Actinomycetota</taxon>
        <taxon>Thermoleophilia</taxon>
        <taxon>Gaiellales</taxon>
        <taxon>Gaiellaceae</taxon>
        <taxon>Gaiella</taxon>
    </lineage>
</organism>
<reference evidence="1 2" key="1">
    <citation type="submission" date="2018-07" db="EMBL/GenBank/DDBJ databases">
        <title>High-quality-draft genome sequence of Gaiella occulta.</title>
        <authorList>
            <person name="Severino R."/>
            <person name="Froufe H.J.C."/>
            <person name="Rainey F.A."/>
            <person name="Barroso C."/>
            <person name="Albuquerque L."/>
            <person name="Lobo-Da-Cunha A."/>
            <person name="Da Costa M.S."/>
            <person name="Egas C."/>
        </authorList>
    </citation>
    <scope>NUCLEOTIDE SEQUENCE [LARGE SCALE GENOMIC DNA]</scope>
    <source>
        <strain evidence="1 2">F2-233</strain>
    </source>
</reference>
<name>A0A7M2YT79_9ACTN</name>
<evidence type="ECO:0000313" key="2">
    <source>
        <dbReference type="Proteomes" id="UP000254134"/>
    </source>
</evidence>
<comment type="caution">
    <text evidence="1">The sequence shown here is derived from an EMBL/GenBank/DDBJ whole genome shotgun (WGS) entry which is preliminary data.</text>
</comment>
<sequence>MRVEVGAPVVVVAGVDALWHIPTASDGATALCGLAGDEFVFAGVIRRRRLCGVCRARHSGDHYIAEVGPLPARHGRRGGRPKGVYAKVTEPQLRALHHLYVTEVVSVRELGRRYWQRLGYASAAAAATSLDGLFRDRGLPLRSRSEALAIRNTKHGRRRRALGETGEAVAAYRRWLKETEGRYRPACKGVSTQAPRKGSPCQKPAMAGSDYCFNHDPALAERRAEITRSTRARIPRRRTVAWATVLEQLSPWLGRQDHPASRLAEATGVPGGTCSRLLRHGPGTITADLAGRLLVVVDVELEEAA</sequence>
<evidence type="ECO:0000313" key="1">
    <source>
        <dbReference type="EMBL" id="RDI73286.1"/>
    </source>
</evidence>
<reference evidence="2" key="2">
    <citation type="journal article" date="2019" name="MicrobiologyOpen">
        <title>High-quality draft genome sequence of Gaiella occulta isolated from a 150 meter deep mineral water borehole and comparison with the genome sequences of other deep-branching lineages of the phylum Actinobacteria.</title>
        <authorList>
            <person name="Severino R."/>
            <person name="Froufe H.J.C."/>
            <person name="Barroso C."/>
            <person name="Albuquerque L."/>
            <person name="Lobo-da-Cunha A."/>
            <person name="da Costa M.S."/>
            <person name="Egas C."/>
        </authorList>
    </citation>
    <scope>NUCLEOTIDE SEQUENCE [LARGE SCALE GENOMIC DNA]</scope>
    <source>
        <strain evidence="2">F2-233</strain>
    </source>
</reference>
<gene>
    <name evidence="1" type="ORF">Gocc_2886</name>
</gene>
<dbReference type="RefSeq" id="WP_147281333.1">
    <property type="nucleotide sequence ID" value="NZ_QQZY01000010.1"/>
</dbReference>